<keyword evidence="2" id="KW-1185">Reference proteome</keyword>
<dbReference type="Proteomes" id="UP001143910">
    <property type="component" value="Unassembled WGS sequence"/>
</dbReference>
<proteinExistence type="predicted"/>
<gene>
    <name evidence="1" type="ORF">NQ176_g11302</name>
</gene>
<accession>A0ACC1MD28</accession>
<protein>
    <submittedName>
        <fullName evidence="1">Uncharacterized protein</fullName>
    </submittedName>
</protein>
<reference evidence="1" key="1">
    <citation type="submission" date="2022-08" db="EMBL/GenBank/DDBJ databases">
        <title>Genome Sequence of Lecanicillium fungicola.</title>
        <authorList>
            <person name="Buettner E."/>
        </authorList>
    </citation>
    <scope>NUCLEOTIDE SEQUENCE</scope>
    <source>
        <strain evidence="1">Babe33</strain>
    </source>
</reference>
<sequence length="91" mass="10274">MATKSIIVTVLVAALANFLFSRGHVLNSFLANKPDRLARVNTFQNYEIKFADRLRNCEDAVLLKDRKLAITACDPGRDKWNTVMVWLPIPG</sequence>
<evidence type="ECO:0000313" key="1">
    <source>
        <dbReference type="EMBL" id="KAJ2956700.1"/>
    </source>
</evidence>
<evidence type="ECO:0000313" key="2">
    <source>
        <dbReference type="Proteomes" id="UP001143910"/>
    </source>
</evidence>
<comment type="caution">
    <text evidence="1">The sequence shown here is derived from an EMBL/GenBank/DDBJ whole genome shotgun (WGS) entry which is preliminary data.</text>
</comment>
<name>A0ACC1MD28_9HYPO</name>
<organism evidence="1 2">
    <name type="scientific">Zarea fungicola</name>
    <dbReference type="NCBI Taxonomy" id="93591"/>
    <lineage>
        <taxon>Eukaryota</taxon>
        <taxon>Fungi</taxon>
        <taxon>Dikarya</taxon>
        <taxon>Ascomycota</taxon>
        <taxon>Pezizomycotina</taxon>
        <taxon>Sordariomycetes</taxon>
        <taxon>Hypocreomycetidae</taxon>
        <taxon>Hypocreales</taxon>
        <taxon>Cordycipitaceae</taxon>
        <taxon>Zarea</taxon>
    </lineage>
</organism>
<dbReference type="EMBL" id="JANJQO010003720">
    <property type="protein sequence ID" value="KAJ2956700.1"/>
    <property type="molecule type" value="Genomic_DNA"/>
</dbReference>